<name>A0A857CCN3_9HYPH</name>
<evidence type="ECO:0000313" key="2">
    <source>
        <dbReference type="EMBL" id="QGZ36639.1"/>
    </source>
</evidence>
<dbReference type="PANTHER" id="PTHR31862:SF1">
    <property type="entry name" value="UPF0261 DOMAIN PROTEIN (AFU_ORTHOLOGUE AFUA_1G10120)"/>
    <property type="match status" value="1"/>
</dbReference>
<reference evidence="2 3" key="1">
    <citation type="submission" date="2019-12" db="EMBL/GenBank/DDBJ databases">
        <title>The genome of Stappia indica PHM037.</title>
        <authorList>
            <person name="Kacar D."/>
            <person name="Galan B."/>
            <person name="Canedo L."/>
            <person name="Rodriguez P."/>
            <person name="de la Calle F."/>
            <person name="Garcia J.L."/>
        </authorList>
    </citation>
    <scope>NUCLEOTIDE SEQUENCE [LARGE SCALE GENOMIC DNA]</scope>
    <source>
        <strain evidence="2 3">PHM037</strain>
    </source>
</reference>
<dbReference type="KEGG" id="siw:GH266_20375"/>
<dbReference type="OrthoDB" id="7851637at2"/>
<dbReference type="InterPro" id="IPR015813">
    <property type="entry name" value="Pyrv/PenolPyrv_kinase-like_dom"/>
</dbReference>
<evidence type="ECO:0000313" key="3">
    <source>
        <dbReference type="Proteomes" id="UP000435648"/>
    </source>
</evidence>
<dbReference type="AlphaFoldDB" id="A0A857CCN3"/>
<dbReference type="InterPro" id="IPR013785">
    <property type="entry name" value="Aldolase_TIM"/>
</dbReference>
<dbReference type="GO" id="GO:0003824">
    <property type="term" value="F:catalytic activity"/>
    <property type="evidence" value="ECO:0007669"/>
    <property type="project" value="InterPro"/>
</dbReference>
<dbReference type="InterPro" id="IPR009215">
    <property type="entry name" value="TIM-br_IGPS-like"/>
</dbReference>
<dbReference type="RefSeq" id="WP_158195464.1">
    <property type="nucleotide sequence ID" value="NZ_CP046908.1"/>
</dbReference>
<dbReference type="EMBL" id="CP046908">
    <property type="protein sequence ID" value="QGZ36639.1"/>
    <property type="molecule type" value="Genomic_DNA"/>
</dbReference>
<protein>
    <recommendedName>
        <fullName evidence="1">TIM-barrel domain-containing protein</fullName>
    </recommendedName>
</protein>
<feature type="domain" description="TIM-barrel" evidence="1">
    <location>
        <begin position="40"/>
        <end position="168"/>
    </location>
</feature>
<dbReference type="PANTHER" id="PTHR31862">
    <property type="entry name" value="UPF0261 DOMAIN PROTEIN (AFU_ORTHOLOGUE AFUA_1G10120)"/>
    <property type="match status" value="1"/>
</dbReference>
<organism evidence="2 3">
    <name type="scientific">Stappia indica</name>
    <dbReference type="NCBI Taxonomy" id="538381"/>
    <lineage>
        <taxon>Bacteria</taxon>
        <taxon>Pseudomonadati</taxon>
        <taxon>Pseudomonadota</taxon>
        <taxon>Alphaproteobacteria</taxon>
        <taxon>Hyphomicrobiales</taxon>
        <taxon>Stappiaceae</taxon>
        <taxon>Stappia</taxon>
    </lineage>
</organism>
<evidence type="ECO:0000259" key="1">
    <source>
        <dbReference type="Pfam" id="PF09370"/>
    </source>
</evidence>
<gene>
    <name evidence="2" type="ORF">GH266_20375</name>
</gene>
<dbReference type="InterPro" id="IPR051353">
    <property type="entry name" value="Tobamovirus_resist_UPF0261"/>
</dbReference>
<accession>A0A857CCN3</accession>
<sequence length="222" mass="23169">MPLNLPILARPPAGPPEGDVHGDVLLAPFMAEVAPAHRELVGVLPVSDVNAAMLEVLRAGGQTLAGPHTVAGLMLVDPFLRLRDATLALSAAGVAAVANYPTVQLIDGETARVFDSAGAGVAREIAVLAAFREAGFETVAFAASLDSARVMLRHGPSRLVLHPGLALADWRERAASSLAIAHMIPVLRDQGDTPLLVYRPHGFGHELDQAEALADGLAWVAD</sequence>
<dbReference type="SUPFAM" id="SSF51621">
    <property type="entry name" value="Phosphoenolpyruvate/pyruvate domain"/>
    <property type="match status" value="1"/>
</dbReference>
<dbReference type="Pfam" id="PF09370">
    <property type="entry name" value="PEP_hydrolase"/>
    <property type="match status" value="1"/>
</dbReference>
<dbReference type="Gene3D" id="3.20.20.70">
    <property type="entry name" value="Aldolase class I"/>
    <property type="match status" value="1"/>
</dbReference>
<dbReference type="Proteomes" id="UP000435648">
    <property type="component" value="Chromosome"/>
</dbReference>
<proteinExistence type="predicted"/>